<keyword evidence="2" id="KW-0472">Membrane</keyword>
<reference evidence="4" key="1">
    <citation type="submission" date="2016-04" db="EMBL/GenBank/DDBJ databases">
        <authorList>
            <person name="Lyu Z."/>
            <person name="Lyu W."/>
        </authorList>
    </citation>
    <scope>NUCLEOTIDE SEQUENCE [LARGE SCALE GENOMIC DNA]</scope>
    <source>
        <strain evidence="4">C44</strain>
    </source>
</reference>
<accession>A0A179SW76</accession>
<organism evidence="3 4">
    <name type="scientific">Metabacillus litoralis</name>
    <dbReference type="NCBI Taxonomy" id="152268"/>
    <lineage>
        <taxon>Bacteria</taxon>
        <taxon>Bacillati</taxon>
        <taxon>Bacillota</taxon>
        <taxon>Bacilli</taxon>
        <taxon>Bacillales</taxon>
        <taxon>Bacillaceae</taxon>
        <taxon>Metabacillus</taxon>
    </lineage>
</organism>
<feature type="compositionally biased region" description="Polar residues" evidence="1">
    <location>
        <begin position="81"/>
        <end position="92"/>
    </location>
</feature>
<gene>
    <name evidence="3" type="ORF">A6K24_22915</name>
</gene>
<feature type="transmembrane region" description="Helical" evidence="2">
    <location>
        <begin position="173"/>
        <end position="192"/>
    </location>
</feature>
<dbReference type="RefSeq" id="WP_066332904.1">
    <property type="nucleotide sequence ID" value="NZ_LWSG01000016.1"/>
</dbReference>
<dbReference type="OrthoDB" id="2860911at2"/>
<keyword evidence="2" id="KW-0812">Transmembrane</keyword>
<name>A0A179SW76_9BACI</name>
<sequence>MSGKNGTWKNVKLSFNNWLDRRIIKPAIEDFGTQVYTARNRIKFVVKLLFITLAVLVIFSMFISIGIYMWNNWSEWQSQDSTTSKETQSVSTKELENTKAEEKMKKNEITTTTTDTKTIITETNGTTKEENITKNETITKPVTETEPKIEAPSPTTITDLVIKTFEKNSLFKIIFSHLLILFIIFIVFQILLAMMGELRRFKVGNIEVESKASGTAVLQTINQMTTKFDILIFWLNSSSLEEFNSYLVDKSTQKEYIEVILGLMKSDYFKEWGITFDYDVFPRKQLKRRKYPMHIRRSVDILDRDPMGIAINKDDTARLFEMNYLVYKVKVAEVNSVGESIPEEYVIVLNSHKHQFDENDVQLLDGMCSLIQIVYARNYIAGELILSQETAITLQEQFDSVNDMQTKVQKYETYRGEMY</sequence>
<dbReference type="Proteomes" id="UP000078534">
    <property type="component" value="Unassembled WGS sequence"/>
</dbReference>
<feature type="region of interest" description="Disordered" evidence="1">
    <location>
        <begin position="81"/>
        <end position="104"/>
    </location>
</feature>
<keyword evidence="2" id="KW-1133">Transmembrane helix</keyword>
<evidence type="ECO:0000256" key="1">
    <source>
        <dbReference type="SAM" id="MobiDB-lite"/>
    </source>
</evidence>
<evidence type="ECO:0000256" key="2">
    <source>
        <dbReference type="SAM" id="Phobius"/>
    </source>
</evidence>
<keyword evidence="4" id="KW-1185">Reference proteome</keyword>
<feature type="compositionally biased region" description="Basic and acidic residues" evidence="1">
    <location>
        <begin position="93"/>
        <end position="104"/>
    </location>
</feature>
<dbReference type="EMBL" id="LWSG01000016">
    <property type="protein sequence ID" value="OAS85997.1"/>
    <property type="molecule type" value="Genomic_DNA"/>
</dbReference>
<evidence type="ECO:0000313" key="4">
    <source>
        <dbReference type="Proteomes" id="UP000078534"/>
    </source>
</evidence>
<proteinExistence type="predicted"/>
<comment type="caution">
    <text evidence="3">The sequence shown here is derived from an EMBL/GenBank/DDBJ whole genome shotgun (WGS) entry which is preliminary data.</text>
</comment>
<feature type="transmembrane region" description="Helical" evidence="2">
    <location>
        <begin position="48"/>
        <end position="70"/>
    </location>
</feature>
<protein>
    <submittedName>
        <fullName evidence="3">Uncharacterized protein</fullName>
    </submittedName>
</protein>
<evidence type="ECO:0000313" key="3">
    <source>
        <dbReference type="EMBL" id="OAS85997.1"/>
    </source>
</evidence>
<dbReference type="AlphaFoldDB" id="A0A179SW76"/>